<dbReference type="EMBL" id="JAPTMU010000054">
    <property type="protein sequence ID" value="KAJ4922862.1"/>
    <property type="molecule type" value="Genomic_DNA"/>
</dbReference>
<feature type="domain" description="HAT C-terminal dimerisation" evidence="6">
    <location>
        <begin position="385"/>
        <end position="451"/>
    </location>
</feature>
<dbReference type="AlphaFoldDB" id="A0AAD6ADN6"/>
<evidence type="ECO:0000256" key="4">
    <source>
        <dbReference type="ARBA" id="ARBA00022833"/>
    </source>
</evidence>
<evidence type="ECO:0000256" key="3">
    <source>
        <dbReference type="ARBA" id="ARBA00022771"/>
    </source>
</evidence>
<dbReference type="SUPFAM" id="SSF140996">
    <property type="entry name" value="Hermes dimerisation domain"/>
    <property type="match status" value="1"/>
</dbReference>
<reference evidence="7" key="1">
    <citation type="submission" date="2022-11" db="EMBL/GenBank/DDBJ databases">
        <title>Chromosome-level genome of Pogonophryne albipinna.</title>
        <authorList>
            <person name="Jo E."/>
        </authorList>
    </citation>
    <scope>NUCLEOTIDE SEQUENCE</scope>
    <source>
        <strain evidence="7">SGF0006</strain>
        <tissue evidence="7">Muscle</tissue>
    </source>
</reference>
<name>A0AAD6ADN6_9TELE</name>
<dbReference type="GO" id="GO:0046983">
    <property type="term" value="F:protein dimerization activity"/>
    <property type="evidence" value="ECO:0007669"/>
    <property type="project" value="InterPro"/>
</dbReference>
<keyword evidence="4" id="KW-0862">Zinc</keyword>
<comment type="caution">
    <text evidence="7">The sequence shown here is derived from an EMBL/GenBank/DDBJ whole genome shotgun (WGS) entry which is preliminary data.</text>
</comment>
<sequence length="740" mass="83015">MSLSTCKRALCFVFNTFNVEKPDSQRTKQRTLPSYLGKEAQCTPQKAAELSKIILRVIVKDMRPLSLVEGEAFIDMFEYACPGFKCPSRWWFTKQLEKAYQRVLDDLKGNLKKRSSKITLTTDAWTSIATEAYLGVTCHYINENWEMVSFVLCTKPLEDRHTGDNIALWIEEVAEKFDFSLHDDVQAIVHDNAANVVKALRILEEKHGVASLRCAGHTTQLIVNHALKEPRINKALGAARSLVTYFHSSEVATLKLKLKQEQMAYVTVSVLPPLVKGLQKSTQKAFESAPIATFQTAAAAEIASRWKVETTYDEDGKNVCIFAAALDPRFRKLKFLSTDDILKTSTLLGSDEEEEMEDDDPAHDKREDAVRNEVLLYFGGKAIPKDKNPLQWWKENETKFPSLAVVARSYLAAPATSTPSERLFLAAGNIVSKKRASLTKEHVDMLTFLHNLEVMEKEWREVEEQVERLMSGQGSEVTGCDLCPEQCKPATLKKTVTYIVCAVIFNEKVKEEAGFDCEPITLLLIQEQGPQWIRFNFLAKITGGSLKTLLEADQESLQAGWWDRKAVLPLRGRDIIRIIDCGLKFCQEPWHPVTLPLDLSCRHIVQKLILVFTNAADKIWLLLIKVPGLHLPSAAAVKTHAVTWAANMVVQEALPTAYYDHDVNTLGVFSLQHSGRQQGRTDGVCFNTLVALVPDRVQRNQDGEKVESTGMLQPPPTGLDMYWLKQGDTSGTAGFESLAV</sequence>
<proteinExistence type="predicted"/>
<accession>A0AAD6ADN6</accession>
<evidence type="ECO:0000256" key="2">
    <source>
        <dbReference type="ARBA" id="ARBA00022723"/>
    </source>
</evidence>
<dbReference type="Gene3D" id="3.90.79.10">
    <property type="entry name" value="Nucleoside Triphosphate Pyrophosphohydrolase"/>
    <property type="match status" value="1"/>
</dbReference>
<keyword evidence="3" id="KW-0863">Zinc-finger</keyword>
<keyword evidence="2" id="KW-0479">Metal-binding</keyword>
<evidence type="ECO:0000313" key="7">
    <source>
        <dbReference type="EMBL" id="KAJ4922862.1"/>
    </source>
</evidence>
<gene>
    <name evidence="7" type="ORF">JOQ06_021324</name>
</gene>
<comment type="subcellular location">
    <subcellularLocation>
        <location evidence="1">Nucleus</location>
    </subcellularLocation>
</comment>
<protein>
    <recommendedName>
        <fullName evidence="6">HAT C-terminal dimerisation domain-containing protein</fullName>
    </recommendedName>
</protein>
<evidence type="ECO:0000313" key="8">
    <source>
        <dbReference type="Proteomes" id="UP001219934"/>
    </source>
</evidence>
<dbReference type="InterPro" id="IPR052035">
    <property type="entry name" value="ZnF_BED_domain_contain"/>
</dbReference>
<dbReference type="Pfam" id="PF05699">
    <property type="entry name" value="Dimer_Tnp_hAT"/>
    <property type="match status" value="1"/>
</dbReference>
<dbReference type="InterPro" id="IPR012337">
    <property type="entry name" value="RNaseH-like_sf"/>
</dbReference>
<evidence type="ECO:0000256" key="5">
    <source>
        <dbReference type="ARBA" id="ARBA00023242"/>
    </source>
</evidence>
<dbReference type="InterPro" id="IPR008906">
    <property type="entry name" value="HATC_C_dom"/>
</dbReference>
<dbReference type="Proteomes" id="UP001219934">
    <property type="component" value="Unassembled WGS sequence"/>
</dbReference>
<organism evidence="7 8">
    <name type="scientific">Pogonophryne albipinna</name>
    <dbReference type="NCBI Taxonomy" id="1090488"/>
    <lineage>
        <taxon>Eukaryota</taxon>
        <taxon>Metazoa</taxon>
        <taxon>Chordata</taxon>
        <taxon>Craniata</taxon>
        <taxon>Vertebrata</taxon>
        <taxon>Euteleostomi</taxon>
        <taxon>Actinopterygii</taxon>
        <taxon>Neopterygii</taxon>
        <taxon>Teleostei</taxon>
        <taxon>Neoteleostei</taxon>
        <taxon>Acanthomorphata</taxon>
        <taxon>Eupercaria</taxon>
        <taxon>Perciformes</taxon>
        <taxon>Notothenioidei</taxon>
        <taxon>Pogonophryne</taxon>
    </lineage>
</organism>
<keyword evidence="5" id="KW-0539">Nucleus</keyword>
<dbReference type="GO" id="GO:0008270">
    <property type="term" value="F:zinc ion binding"/>
    <property type="evidence" value="ECO:0007669"/>
    <property type="project" value="UniProtKB-KW"/>
</dbReference>
<keyword evidence="8" id="KW-1185">Reference proteome</keyword>
<dbReference type="SUPFAM" id="SSF53098">
    <property type="entry name" value="Ribonuclease H-like"/>
    <property type="match status" value="1"/>
</dbReference>
<dbReference type="GO" id="GO:0005634">
    <property type="term" value="C:nucleus"/>
    <property type="evidence" value="ECO:0007669"/>
    <property type="project" value="UniProtKB-SubCell"/>
</dbReference>
<evidence type="ECO:0000259" key="6">
    <source>
        <dbReference type="Pfam" id="PF05699"/>
    </source>
</evidence>
<dbReference type="PANTHER" id="PTHR46481">
    <property type="entry name" value="ZINC FINGER BED DOMAIN-CONTAINING PROTEIN 4"/>
    <property type="match status" value="1"/>
</dbReference>
<evidence type="ECO:0000256" key="1">
    <source>
        <dbReference type="ARBA" id="ARBA00004123"/>
    </source>
</evidence>
<dbReference type="PANTHER" id="PTHR46481:SF10">
    <property type="entry name" value="ZINC FINGER BED DOMAIN-CONTAINING PROTEIN 39"/>
    <property type="match status" value="1"/>
</dbReference>